<gene>
    <name evidence="1" type="ORF">QV09_00405</name>
</gene>
<reference evidence="1 2" key="1">
    <citation type="submission" date="2014-11" db="EMBL/GenBank/DDBJ databases">
        <title>Pan-genome of Gallibacterium spp.</title>
        <authorList>
            <person name="Kudirkiene E."/>
            <person name="Bojesen A.M."/>
        </authorList>
    </citation>
    <scope>NUCLEOTIDE SEQUENCE [LARGE SCALE GENOMIC DNA]</scope>
    <source>
        <strain evidence="1 2">18469/18</strain>
    </source>
</reference>
<organism evidence="1 2">
    <name type="scientific">Gallibacterium salpingitidis</name>
    <dbReference type="NCBI Taxonomy" id="505341"/>
    <lineage>
        <taxon>Bacteria</taxon>
        <taxon>Pseudomonadati</taxon>
        <taxon>Pseudomonadota</taxon>
        <taxon>Gammaproteobacteria</taxon>
        <taxon>Pasteurellales</taxon>
        <taxon>Pasteurellaceae</taxon>
        <taxon>Gallibacterium</taxon>
    </lineage>
</organism>
<protein>
    <submittedName>
        <fullName evidence="1">Uncharacterized protein</fullName>
    </submittedName>
</protein>
<comment type="caution">
    <text evidence="1">The sequence shown here is derived from an EMBL/GenBank/DDBJ whole genome shotgun (WGS) entry which is preliminary data.</text>
</comment>
<sequence length="79" mass="8978">MGWWILTGFSPISKGYEAKRLVKNIKPVSTVTVQSVCPHRKNIGRNVTLVVGDSQVSPEGETQLFRLIFLFKIINMFVR</sequence>
<evidence type="ECO:0000313" key="2">
    <source>
        <dbReference type="Proteomes" id="UP000092527"/>
    </source>
</evidence>
<evidence type="ECO:0000313" key="1">
    <source>
        <dbReference type="EMBL" id="OBX12067.1"/>
    </source>
</evidence>
<accession>A0AB36E5P2</accession>
<dbReference type="Proteomes" id="UP000092527">
    <property type="component" value="Unassembled WGS sequence"/>
</dbReference>
<proteinExistence type="predicted"/>
<dbReference type="EMBL" id="JTJU01000002">
    <property type="protein sequence ID" value="OBX12067.1"/>
    <property type="molecule type" value="Genomic_DNA"/>
</dbReference>
<dbReference type="AlphaFoldDB" id="A0AB36E5P2"/>
<name>A0AB36E5P2_9PAST</name>